<comment type="caution">
    <text evidence="1">The sequence shown here is derived from an EMBL/GenBank/DDBJ whole genome shotgun (WGS) entry which is preliminary data.</text>
</comment>
<evidence type="ECO:0000313" key="1">
    <source>
        <dbReference type="EMBL" id="GAA1966514.1"/>
    </source>
</evidence>
<gene>
    <name evidence="1" type="ORF">GCM10009817_02880</name>
</gene>
<protein>
    <submittedName>
        <fullName evidence="1">Uncharacterized protein</fullName>
    </submittedName>
</protein>
<sequence>MKRRTRGPESFDAVVVGRREADAWVAYYRREWPAFLRAAVGMVAAGFGLNRWDTVRGAWFVLRANQAWAPFPDNDPQLARELMRRFYALVSRAGRLSFDPAHAAALEVEWWRVHREHQHHGRVSRDQLVDALVELYAYVHSVDPERLRRAAGLRVEAMDLSDAWVRAGCSLSDPLLATERRTLVASYAALLDAVERSGA</sequence>
<organism evidence="1 2">
    <name type="scientific">Terrabacter lapilli</name>
    <dbReference type="NCBI Taxonomy" id="436231"/>
    <lineage>
        <taxon>Bacteria</taxon>
        <taxon>Bacillati</taxon>
        <taxon>Actinomycetota</taxon>
        <taxon>Actinomycetes</taxon>
        <taxon>Micrococcales</taxon>
        <taxon>Intrasporangiaceae</taxon>
        <taxon>Terrabacter</taxon>
    </lineage>
</organism>
<evidence type="ECO:0000313" key="2">
    <source>
        <dbReference type="Proteomes" id="UP001500013"/>
    </source>
</evidence>
<dbReference type="Proteomes" id="UP001500013">
    <property type="component" value="Unassembled WGS sequence"/>
</dbReference>
<name>A0ABN2RBC6_9MICO</name>
<accession>A0ABN2RBC6</accession>
<dbReference type="RefSeq" id="WP_344057702.1">
    <property type="nucleotide sequence ID" value="NZ_BAAAPU010000003.1"/>
</dbReference>
<proteinExistence type="predicted"/>
<keyword evidence="2" id="KW-1185">Reference proteome</keyword>
<reference evidence="1 2" key="1">
    <citation type="journal article" date="2019" name="Int. J. Syst. Evol. Microbiol.">
        <title>The Global Catalogue of Microorganisms (GCM) 10K type strain sequencing project: providing services to taxonomists for standard genome sequencing and annotation.</title>
        <authorList>
            <consortium name="The Broad Institute Genomics Platform"/>
            <consortium name="The Broad Institute Genome Sequencing Center for Infectious Disease"/>
            <person name="Wu L."/>
            <person name="Ma J."/>
        </authorList>
    </citation>
    <scope>NUCLEOTIDE SEQUENCE [LARGE SCALE GENOMIC DNA]</scope>
    <source>
        <strain evidence="1 2">JCM 15628</strain>
    </source>
</reference>
<dbReference type="EMBL" id="BAAAPU010000003">
    <property type="protein sequence ID" value="GAA1966514.1"/>
    <property type="molecule type" value="Genomic_DNA"/>
</dbReference>